<dbReference type="InterPro" id="IPR006104">
    <property type="entry name" value="Glyco_hydro_2_N"/>
</dbReference>
<dbReference type="InterPro" id="IPR032311">
    <property type="entry name" value="DUF4982"/>
</dbReference>
<proteinExistence type="inferred from homology"/>
<dbReference type="InterPro" id="IPR006103">
    <property type="entry name" value="Glyco_hydro_2_cat"/>
</dbReference>
<dbReference type="EMBL" id="CP096829">
    <property type="protein sequence ID" value="UPZ14901.1"/>
    <property type="molecule type" value="Genomic_DNA"/>
</dbReference>
<dbReference type="Pfam" id="PF00703">
    <property type="entry name" value="Glyco_hydro_2"/>
    <property type="match status" value="1"/>
</dbReference>
<dbReference type="Gene3D" id="3.20.20.80">
    <property type="entry name" value="Glycosidases"/>
    <property type="match status" value="1"/>
</dbReference>
<dbReference type="InterPro" id="IPR013783">
    <property type="entry name" value="Ig-like_fold"/>
</dbReference>
<dbReference type="PANTHER" id="PTHR42732:SF1">
    <property type="entry name" value="BETA-MANNOSIDASE"/>
    <property type="match status" value="1"/>
</dbReference>
<dbReference type="Proteomes" id="UP000829998">
    <property type="component" value="Chromosome"/>
</dbReference>
<dbReference type="Pfam" id="PF02837">
    <property type="entry name" value="Glyco_hydro_2_N"/>
    <property type="match status" value="1"/>
</dbReference>
<feature type="domain" description="DUF4982" evidence="8">
    <location>
        <begin position="635"/>
        <end position="691"/>
    </location>
</feature>
<dbReference type="RefSeq" id="WP_248727169.1">
    <property type="nucleotide sequence ID" value="NZ_CP096829.1"/>
</dbReference>
<dbReference type="PANTHER" id="PTHR42732">
    <property type="entry name" value="BETA-GALACTOSIDASE"/>
    <property type="match status" value="1"/>
</dbReference>
<dbReference type="Gene3D" id="2.60.120.260">
    <property type="entry name" value="Galactose-binding domain-like"/>
    <property type="match status" value="2"/>
</dbReference>
<dbReference type="SUPFAM" id="SSF49785">
    <property type="entry name" value="Galactose-binding domain-like"/>
    <property type="match status" value="2"/>
</dbReference>
<evidence type="ECO:0000259" key="4">
    <source>
        <dbReference type="Pfam" id="PF00703"/>
    </source>
</evidence>
<dbReference type="Gene3D" id="2.60.40.10">
    <property type="entry name" value="Immunoglobulins"/>
    <property type="match status" value="2"/>
</dbReference>
<accession>A0ABY4LP87</accession>
<dbReference type="Pfam" id="PF11721">
    <property type="entry name" value="Malectin"/>
    <property type="match status" value="1"/>
</dbReference>
<dbReference type="InterPro" id="IPR017853">
    <property type="entry name" value="GH"/>
</dbReference>
<feature type="domain" description="Glycoside hydrolase family 2 catalytic" evidence="5">
    <location>
        <begin position="324"/>
        <end position="459"/>
    </location>
</feature>
<evidence type="ECO:0000256" key="2">
    <source>
        <dbReference type="ARBA" id="ARBA00022801"/>
    </source>
</evidence>
<keyword evidence="10" id="KW-1185">Reference proteome</keyword>
<gene>
    <name evidence="9" type="ORF">M0M44_19330</name>
</gene>
<evidence type="ECO:0000256" key="1">
    <source>
        <dbReference type="ARBA" id="ARBA00007401"/>
    </source>
</evidence>
<protein>
    <submittedName>
        <fullName evidence="9">Malectin domain-containing carbohydrate-binding protein</fullName>
    </submittedName>
</protein>
<feature type="domain" description="Malectin" evidence="7">
    <location>
        <begin position="726"/>
        <end position="892"/>
    </location>
</feature>
<keyword evidence="3" id="KW-0326">Glycosidase</keyword>
<dbReference type="SUPFAM" id="SSF49303">
    <property type="entry name" value="beta-Galactosidase/glucuronidase domain"/>
    <property type="match status" value="1"/>
</dbReference>
<evidence type="ECO:0000313" key="10">
    <source>
        <dbReference type="Proteomes" id="UP000829998"/>
    </source>
</evidence>
<evidence type="ECO:0000259" key="5">
    <source>
        <dbReference type="Pfam" id="PF02836"/>
    </source>
</evidence>
<dbReference type="InterPro" id="IPR021720">
    <property type="entry name" value="Malectin_dom"/>
</dbReference>
<sequence length="1175" mass="133834">MKRIVFFIFCFFSSLCFVWSQSKGSGKLRKEISLNSSWETVILDNLPLKEEDFVENPKTDSNWQKVSVPHNWDQYYGFRRTKHGNLHGTAWYKKSLKLDKKDVSKQLFLYFEGVSSYATVWVNGKKVGEHKGGRTTFTLDITKAVFFDKENQILVKAAHPSFIADLPWVCGGCSGEWGFSEGSQPMGIFRPVTLVVTNDVRIEPFGVHIWNDKSVSKQKAILHTTTQIKNYGTSNRNLTIENILFDASGKKTVIIKSDVKYVSGEIKEIAQTLPEIVNPKLWSPSNPYLYKLVTSVYENGKIIDQLTTPYGIRWVSWPVSRDGKDNRFFINDEPLFINGTCEYEHLIGNSHSFSDEMIHSRIEQIKAGGFNAFREAHQPHNLLYQKELDENGILFWSQFSAHIWYDTPEFKENFKTLLREWIKERRNSPSVVMWGLQNESTIPKEFAEECTQIIREMDPLSASQRIVTTCNGGEGTDWNVVQNWSGTYGGDPLKYHLEMSTQLLNGEYGAWRSADLHTEGEFDQKGTLSENRFSQLMEIKVREAESVKDKIAGQFNWLFASHENPGRVQSGEGFRDIDKVGPVNYKGLFTIWGEPLDAFYMYRANYVSNKTNPMVYIVSHTWPSRWDKPGIKNGIDIYSNCDEVELFNDVNKSSLGKLKNPGIGQHFQFDNVNIQYNVLYAVGYVNGVAVAKDYIVLNTLPKAPNLADLTPEKTDLLKDKKGYNYIYRVNCGGSEFTDSSGNTWFADTHKSGKYTWGSSSWTDNFEKLPDFFASQRTTFDPINGTKDPELFQSFRYGVDKLRYEFPAPEGEYLVELYFTEPWYGTGGGMDCKGWRLFDVAINENVVLKDFDIWAEAGHDQALKKTFTVKSKDGKIVISFPNVKAGQAIISAIAIGTKDRKLRPADASPKNIQNLVLDSYEKTNRIASWMDINSKQFSDSDVVFTELSSELFGADYLQFSISSKNKGSFTAKEDSNIYVLVDSKVKESASFSDYKKIEENAKNSNRASFTIFNKKVKKGEKILFDNTESISTIAVVPVYDMGKKDDSRPVVIIEAEKAKATGRGIEKGNFKKADYIEFTKKTANSIQFEVKPGVAGIYLMRFKFMNRNETPLKVKFKMEDAYGILMRNDTIEFFTAPEKWKILNTTSGGYINAGTYKITLEGDDLKGLMLDNFEFQ</sequence>
<dbReference type="InterPro" id="IPR036156">
    <property type="entry name" value="Beta-gal/glucu_dom_sf"/>
</dbReference>
<evidence type="ECO:0000256" key="3">
    <source>
        <dbReference type="ARBA" id="ARBA00023295"/>
    </source>
</evidence>
<dbReference type="Gene3D" id="2.60.120.430">
    <property type="entry name" value="Galactose-binding lectin"/>
    <property type="match status" value="1"/>
</dbReference>
<keyword evidence="2" id="KW-0378">Hydrolase</keyword>
<evidence type="ECO:0000259" key="8">
    <source>
        <dbReference type="Pfam" id="PF16355"/>
    </source>
</evidence>
<dbReference type="Pfam" id="PF02836">
    <property type="entry name" value="Glyco_hydro_2_C"/>
    <property type="match status" value="1"/>
</dbReference>
<reference evidence="9 10" key="1">
    <citation type="submission" date="2022-04" db="EMBL/GenBank/DDBJ databases">
        <authorList>
            <person name="Ra J.-S."/>
            <person name="Kim S.-B."/>
        </authorList>
    </citation>
    <scope>NUCLEOTIDE SEQUENCE [LARGE SCALE GENOMIC DNA]</scope>
    <source>
        <strain evidence="9 10">MMS21-Er5</strain>
    </source>
</reference>
<evidence type="ECO:0000259" key="7">
    <source>
        <dbReference type="Pfam" id="PF11721"/>
    </source>
</evidence>
<organism evidence="9 10">
    <name type="scientific">Flavobacterium humidisoli</name>
    <dbReference type="NCBI Taxonomy" id="2937442"/>
    <lineage>
        <taxon>Bacteria</taxon>
        <taxon>Pseudomonadati</taxon>
        <taxon>Bacteroidota</taxon>
        <taxon>Flavobacteriia</taxon>
        <taxon>Flavobacteriales</taxon>
        <taxon>Flavobacteriaceae</taxon>
        <taxon>Flavobacterium</taxon>
    </lineage>
</organism>
<evidence type="ECO:0000259" key="6">
    <source>
        <dbReference type="Pfam" id="PF02837"/>
    </source>
</evidence>
<dbReference type="InterPro" id="IPR051913">
    <property type="entry name" value="GH2_Domain-Containing"/>
</dbReference>
<name>A0ABY4LP87_9FLAO</name>
<comment type="similarity">
    <text evidence="1">Belongs to the glycosyl hydrolase 2 family.</text>
</comment>
<feature type="domain" description="Glycoside hydrolase family 2 immunoglobulin-like beta-sandwich" evidence="4">
    <location>
        <begin position="210"/>
        <end position="313"/>
    </location>
</feature>
<feature type="domain" description="Glycosyl hydrolases family 2 sugar binding" evidence="6">
    <location>
        <begin position="77"/>
        <end position="157"/>
    </location>
</feature>
<dbReference type="InterPro" id="IPR008979">
    <property type="entry name" value="Galactose-bd-like_sf"/>
</dbReference>
<dbReference type="InterPro" id="IPR006101">
    <property type="entry name" value="Glyco_hydro_2"/>
</dbReference>
<evidence type="ECO:0000313" key="9">
    <source>
        <dbReference type="EMBL" id="UPZ14901.1"/>
    </source>
</evidence>
<dbReference type="InterPro" id="IPR006102">
    <property type="entry name" value="Ig-like_GH2"/>
</dbReference>
<dbReference type="SUPFAM" id="SSF51445">
    <property type="entry name" value="(Trans)glycosidases"/>
    <property type="match status" value="1"/>
</dbReference>
<dbReference type="PRINTS" id="PR00132">
    <property type="entry name" value="GLHYDRLASE2"/>
</dbReference>
<dbReference type="Pfam" id="PF16355">
    <property type="entry name" value="DUF4982"/>
    <property type="match status" value="1"/>
</dbReference>